<organism evidence="3">
    <name type="scientific">Arabidopsis lyrata subsp. lyrata</name>
    <name type="common">Lyre-leaved rock-cress</name>
    <dbReference type="NCBI Taxonomy" id="81972"/>
    <lineage>
        <taxon>Eukaryota</taxon>
        <taxon>Viridiplantae</taxon>
        <taxon>Streptophyta</taxon>
        <taxon>Embryophyta</taxon>
        <taxon>Tracheophyta</taxon>
        <taxon>Spermatophyta</taxon>
        <taxon>Magnoliopsida</taxon>
        <taxon>eudicotyledons</taxon>
        <taxon>Gunneridae</taxon>
        <taxon>Pentapetalae</taxon>
        <taxon>rosids</taxon>
        <taxon>malvids</taxon>
        <taxon>Brassicales</taxon>
        <taxon>Brassicaceae</taxon>
        <taxon>Camelineae</taxon>
        <taxon>Arabidopsis</taxon>
    </lineage>
</organism>
<gene>
    <name evidence="2" type="ORF">ARALYDRAFT_662084</name>
</gene>
<feature type="region of interest" description="Disordered" evidence="1">
    <location>
        <begin position="1"/>
        <end position="22"/>
    </location>
</feature>
<accession>D7M1J3</accession>
<evidence type="ECO:0000313" key="2">
    <source>
        <dbReference type="EMBL" id="EFH48278.1"/>
    </source>
</evidence>
<protein>
    <submittedName>
        <fullName evidence="2">Predicted protein</fullName>
    </submittedName>
</protein>
<dbReference type="HOGENOM" id="CLU_1241609_0_0_1"/>
<sequence>MAKAVPEVSRRTSSSIITRRSTSHELPLSHMAKAVPEVSRRTSSSIITRRSASHELPILKALQSVAKKHKRGVCGLKPREELHENLKNMVGLLKLPEENKNLFKAKVRLWLEMLIKKCGMKKAVKSGKPKETYETPEKQERFKYIQNQSLLEVDESDDEPLDTKQDQLFEQEFDVEELLSCSGLRYWLKNAVKSGKPKEHMKLLKNTKDICVMPYILSSLGSS</sequence>
<reference evidence="3" key="1">
    <citation type="journal article" date="2011" name="Nat. Genet.">
        <title>The Arabidopsis lyrata genome sequence and the basis of rapid genome size change.</title>
        <authorList>
            <person name="Hu T.T."/>
            <person name="Pattyn P."/>
            <person name="Bakker E.G."/>
            <person name="Cao J."/>
            <person name="Cheng J.-F."/>
            <person name="Clark R.M."/>
            <person name="Fahlgren N."/>
            <person name="Fawcett J.A."/>
            <person name="Grimwood J."/>
            <person name="Gundlach H."/>
            <person name="Haberer G."/>
            <person name="Hollister J.D."/>
            <person name="Ossowski S."/>
            <person name="Ottilar R.P."/>
            <person name="Salamov A.A."/>
            <person name="Schneeberger K."/>
            <person name="Spannagl M."/>
            <person name="Wang X."/>
            <person name="Yang L."/>
            <person name="Nasrallah M.E."/>
            <person name="Bergelson J."/>
            <person name="Carrington J.C."/>
            <person name="Gaut B.S."/>
            <person name="Schmutz J."/>
            <person name="Mayer K.F.X."/>
            <person name="Van de Peer Y."/>
            <person name="Grigoriev I.V."/>
            <person name="Nordborg M."/>
            <person name="Weigel D."/>
            <person name="Guo Y.-L."/>
        </authorList>
    </citation>
    <scope>NUCLEOTIDE SEQUENCE [LARGE SCALE GENOMIC DNA]</scope>
    <source>
        <strain evidence="3">cv. MN47</strain>
    </source>
</reference>
<evidence type="ECO:0000256" key="1">
    <source>
        <dbReference type="SAM" id="MobiDB-lite"/>
    </source>
</evidence>
<dbReference type="Proteomes" id="UP000008694">
    <property type="component" value="Unassembled WGS sequence"/>
</dbReference>
<evidence type="ECO:0000313" key="3">
    <source>
        <dbReference type="Proteomes" id="UP000008694"/>
    </source>
</evidence>
<dbReference type="AlphaFoldDB" id="D7M1J3"/>
<proteinExistence type="predicted"/>
<dbReference type="STRING" id="81972.D7M1J3"/>
<dbReference type="Gramene" id="Al_scaffold_0006_2149">
    <property type="protein sequence ID" value="Al_scaffold_0006_2149"/>
    <property type="gene ID" value="Al_scaffold_0006_2149"/>
</dbReference>
<dbReference type="PANTHER" id="PTHR48445">
    <property type="entry name" value="OS02G0782100 PROTEIN"/>
    <property type="match status" value="1"/>
</dbReference>
<feature type="compositionally biased region" description="Low complexity" evidence="1">
    <location>
        <begin position="11"/>
        <end position="20"/>
    </location>
</feature>
<dbReference type="PANTHER" id="PTHR48445:SF1">
    <property type="entry name" value="OS02G0782100 PROTEIN"/>
    <property type="match status" value="1"/>
</dbReference>
<name>D7M1J3_ARALL</name>
<keyword evidence="3" id="KW-1185">Reference proteome</keyword>
<dbReference type="EMBL" id="GL348718">
    <property type="protein sequence ID" value="EFH48278.1"/>
    <property type="molecule type" value="Genomic_DNA"/>
</dbReference>